<name>A0ACB7Z2V1_9ERIC</name>
<proteinExistence type="predicted"/>
<protein>
    <submittedName>
        <fullName evidence="1">Uncharacterized protein</fullName>
    </submittedName>
</protein>
<evidence type="ECO:0000313" key="2">
    <source>
        <dbReference type="Proteomes" id="UP000828048"/>
    </source>
</evidence>
<dbReference type="EMBL" id="CM037154">
    <property type="protein sequence ID" value="KAH7860075.1"/>
    <property type="molecule type" value="Genomic_DNA"/>
</dbReference>
<sequence>MAEAAAKTPISRRNSGDTDKYSREYESTALMIFGFLEENEESAESSWNSGDSFDGGDFVGDEEELEGENPCNFEENKAFWESHEQLVQATLRRSSSIESKIRHFVKDALKEINLEGTGCDCRRPVAEGCRNCMQREISDRLRSSGYNCTICKSKWRSSTDIPSGEHTYLEVVDTSSSKKGETIRVVIELSFRAEFEMARASEEYNRLIQRLPEVFVGKTERLSTLIKLLCSAAKKCIKDKKMHMPPWRKHKYMQAKWLGKREQKSSVNFTAKSLDQRPPPRQRASLLTFDFVENLQSLRWEHTYLEVVDTSSSKKGETIRVVIELSFRAEFEMARASEEYNRLIQRLPEVFVGKTERLSTLIKLLCSAAKKCIKDKKMHMPPWRKHKYMQAKWLGKREQKSSVNFTAKNLDQRPPPRQRTSLLTFDFVENLQSLRCSTAIQVV</sequence>
<keyword evidence="2" id="KW-1185">Reference proteome</keyword>
<organism evidence="1 2">
    <name type="scientific">Vaccinium darrowii</name>
    <dbReference type="NCBI Taxonomy" id="229202"/>
    <lineage>
        <taxon>Eukaryota</taxon>
        <taxon>Viridiplantae</taxon>
        <taxon>Streptophyta</taxon>
        <taxon>Embryophyta</taxon>
        <taxon>Tracheophyta</taxon>
        <taxon>Spermatophyta</taxon>
        <taxon>Magnoliopsida</taxon>
        <taxon>eudicotyledons</taxon>
        <taxon>Gunneridae</taxon>
        <taxon>Pentapetalae</taxon>
        <taxon>asterids</taxon>
        <taxon>Ericales</taxon>
        <taxon>Ericaceae</taxon>
        <taxon>Vaccinioideae</taxon>
        <taxon>Vaccinieae</taxon>
        <taxon>Vaccinium</taxon>
    </lineage>
</organism>
<gene>
    <name evidence="1" type="ORF">Vadar_008884</name>
</gene>
<comment type="caution">
    <text evidence="1">The sequence shown here is derived from an EMBL/GenBank/DDBJ whole genome shotgun (WGS) entry which is preliminary data.</text>
</comment>
<reference evidence="1 2" key="1">
    <citation type="journal article" date="2021" name="Hortic Res">
        <title>High-quality reference genome and annotation aids understanding of berry development for evergreen blueberry (Vaccinium darrowii).</title>
        <authorList>
            <person name="Yu J."/>
            <person name="Hulse-Kemp A.M."/>
            <person name="Babiker E."/>
            <person name="Staton M."/>
        </authorList>
    </citation>
    <scope>NUCLEOTIDE SEQUENCE [LARGE SCALE GENOMIC DNA]</scope>
    <source>
        <strain evidence="2">cv. NJ 8807/NJ 8810</strain>
        <tissue evidence="1">Young leaf</tissue>
    </source>
</reference>
<evidence type="ECO:0000313" key="1">
    <source>
        <dbReference type="EMBL" id="KAH7860075.1"/>
    </source>
</evidence>
<dbReference type="Proteomes" id="UP000828048">
    <property type="component" value="Chromosome 4"/>
</dbReference>
<accession>A0ACB7Z2V1</accession>